<keyword evidence="6" id="KW-0816">Tricarboxylic acid cycle</keyword>
<accession>A0ABP1QXV5</accession>
<dbReference type="InterPro" id="IPR006255">
    <property type="entry name" value="SucB"/>
</dbReference>
<evidence type="ECO:0000256" key="8">
    <source>
        <dbReference type="ARBA" id="ARBA00022823"/>
    </source>
</evidence>
<dbReference type="InterPro" id="IPR050537">
    <property type="entry name" value="2-oxoacid_dehydrogenase"/>
</dbReference>
<evidence type="ECO:0000256" key="5">
    <source>
        <dbReference type="ARBA" id="ARBA00020294"/>
    </source>
</evidence>
<organism evidence="16 17">
    <name type="scientific">Orchesella dallaii</name>
    <dbReference type="NCBI Taxonomy" id="48710"/>
    <lineage>
        <taxon>Eukaryota</taxon>
        <taxon>Metazoa</taxon>
        <taxon>Ecdysozoa</taxon>
        <taxon>Arthropoda</taxon>
        <taxon>Hexapoda</taxon>
        <taxon>Collembola</taxon>
        <taxon>Entomobryomorpha</taxon>
        <taxon>Entomobryoidea</taxon>
        <taxon>Orchesellidae</taxon>
        <taxon>Orchesellinae</taxon>
        <taxon>Orchesella</taxon>
    </lineage>
</organism>
<proteinExistence type="inferred from homology"/>
<evidence type="ECO:0000256" key="13">
    <source>
        <dbReference type="ARBA" id="ARBA00046046"/>
    </source>
</evidence>
<comment type="similarity">
    <text evidence="3">Belongs to the 2-oxoacid dehydrogenase family.</text>
</comment>
<dbReference type="CDD" id="cd06849">
    <property type="entry name" value="lipoyl_domain"/>
    <property type="match status" value="1"/>
</dbReference>
<evidence type="ECO:0000313" key="16">
    <source>
        <dbReference type="EMBL" id="CAL8111512.1"/>
    </source>
</evidence>
<dbReference type="PANTHER" id="PTHR43416:SF5">
    <property type="entry name" value="DIHYDROLIPOYLLYSINE-RESIDUE SUCCINYLTRANSFERASE COMPONENT OF 2-OXOGLUTARATE DEHYDROGENASE COMPLEX, MITOCHONDRIAL"/>
    <property type="match status" value="1"/>
</dbReference>
<comment type="function">
    <text evidence="13">Dihydrolipoamide succinyltransferase (E2) component of the 2-oxoglutarate dehydrogenase complex. The 2-oxoglutarate dehydrogenase complex catalyzes the overall conversion of 2-oxoglutarate to succinyl-CoA and CO(2). The 2-oxoglutarate dehydrogenase complex is mainly active in the mitochondrion. A fraction of the 2-oxoglutarate dehydrogenase complex also localizes in the nucleus and is required for lysine succinylation of histones: associates with KAT2A on chromatin and provides succinyl-CoA to histone succinyltransferase KAT2A.</text>
</comment>
<keyword evidence="10" id="KW-0012">Acyltransferase</keyword>
<feature type="compositionally biased region" description="Polar residues" evidence="14">
    <location>
        <begin position="217"/>
        <end position="229"/>
    </location>
</feature>
<dbReference type="Proteomes" id="UP001642540">
    <property type="component" value="Unassembled WGS sequence"/>
</dbReference>
<evidence type="ECO:0000256" key="2">
    <source>
        <dbReference type="ARBA" id="ARBA00005145"/>
    </source>
</evidence>
<feature type="region of interest" description="Disordered" evidence="14">
    <location>
        <begin position="163"/>
        <end position="249"/>
    </location>
</feature>
<evidence type="ECO:0000256" key="6">
    <source>
        <dbReference type="ARBA" id="ARBA00022532"/>
    </source>
</evidence>
<name>A0ABP1QXV5_9HEXA</name>
<evidence type="ECO:0000259" key="15">
    <source>
        <dbReference type="PROSITE" id="PS50968"/>
    </source>
</evidence>
<dbReference type="EC" id="2.3.1.61" evidence="4"/>
<dbReference type="SUPFAM" id="SSF52777">
    <property type="entry name" value="CoA-dependent acyltransferases"/>
    <property type="match status" value="1"/>
</dbReference>
<reference evidence="16 17" key="1">
    <citation type="submission" date="2024-08" db="EMBL/GenBank/DDBJ databases">
        <authorList>
            <person name="Cucini C."/>
            <person name="Frati F."/>
        </authorList>
    </citation>
    <scope>NUCLEOTIDE SEQUENCE [LARGE SCALE GENOMIC DNA]</scope>
</reference>
<dbReference type="Pfam" id="PF00364">
    <property type="entry name" value="Biotin_lipoyl"/>
    <property type="match status" value="1"/>
</dbReference>
<dbReference type="InterPro" id="IPR001078">
    <property type="entry name" value="2-oxoacid_DH_actylTfrase"/>
</dbReference>
<evidence type="ECO:0000256" key="1">
    <source>
        <dbReference type="ARBA" id="ARBA00001938"/>
    </source>
</evidence>
<dbReference type="PROSITE" id="PS50968">
    <property type="entry name" value="BIOTINYL_LIPOYL"/>
    <property type="match status" value="1"/>
</dbReference>
<dbReference type="SUPFAM" id="SSF51230">
    <property type="entry name" value="Single hybrid motif"/>
    <property type="match status" value="1"/>
</dbReference>
<evidence type="ECO:0000313" key="17">
    <source>
        <dbReference type="Proteomes" id="UP001642540"/>
    </source>
</evidence>
<comment type="cofactor">
    <cofactor evidence="1">
        <name>(R)-lipoate</name>
        <dbReference type="ChEBI" id="CHEBI:83088"/>
    </cofactor>
</comment>
<keyword evidence="9" id="KW-0809">Transit peptide</keyword>
<dbReference type="PROSITE" id="PS00189">
    <property type="entry name" value="LIPOYL"/>
    <property type="match status" value="1"/>
</dbReference>
<dbReference type="PANTHER" id="PTHR43416">
    <property type="entry name" value="DIHYDROLIPOYLLYSINE-RESIDUE SUCCINYLTRANSFERASE COMPONENT OF 2-OXOGLUTARATE DEHYDROGENASE COMPLEX, MITOCHONDRIAL-RELATED"/>
    <property type="match status" value="1"/>
</dbReference>
<dbReference type="InterPro" id="IPR011053">
    <property type="entry name" value="Single_hybrid_motif"/>
</dbReference>
<evidence type="ECO:0000256" key="10">
    <source>
        <dbReference type="ARBA" id="ARBA00023315"/>
    </source>
</evidence>
<evidence type="ECO:0000256" key="9">
    <source>
        <dbReference type="ARBA" id="ARBA00022946"/>
    </source>
</evidence>
<dbReference type="InterPro" id="IPR023213">
    <property type="entry name" value="CAT-like_dom_sf"/>
</dbReference>
<dbReference type="Gene3D" id="3.30.559.10">
    <property type="entry name" value="Chloramphenicol acetyltransferase-like domain"/>
    <property type="match status" value="1"/>
</dbReference>
<dbReference type="InterPro" id="IPR003016">
    <property type="entry name" value="2-oxoA_DH_lipoyl-BS"/>
</dbReference>
<keyword evidence="8" id="KW-0450">Lipoyl</keyword>
<protein>
    <recommendedName>
        <fullName evidence="5">Dihydrolipoyllysine-residue succinyltransferase component of 2-oxoglutarate dehydrogenase complex, mitochondrial</fullName>
        <ecNumber evidence="4">2.3.1.61</ecNumber>
    </recommendedName>
    <alternativeName>
        <fullName evidence="12">2-oxoglutarate dehydrogenase complex component E2</fullName>
    </alternativeName>
    <alternativeName>
        <fullName evidence="11">E2K</fullName>
    </alternativeName>
</protein>
<feature type="compositionally biased region" description="Pro residues" evidence="14">
    <location>
        <begin position="187"/>
        <end position="214"/>
    </location>
</feature>
<dbReference type="InterPro" id="IPR000089">
    <property type="entry name" value="Biotin_lipoyl"/>
</dbReference>
<evidence type="ECO:0000256" key="11">
    <source>
        <dbReference type="ARBA" id="ARBA00031331"/>
    </source>
</evidence>
<sequence length="481" mass="51932">MLKISIGRSSRKYLGQCASLWNARSGSSKFSQWAITTRNGTATRVPRSAVNLIISELKVTQESPRWLAGARYFHVSCPMSSDVKVVVVPQFADSISEGDVRWEKAVGDSVSEDETVCEIETDKTSIPVPAPGSGIIEERFVDDGATVKAGQQLFKIKITGAVKSDAPAAAAAPPPPKAEEKPAPAAAAPPPPPPPTAAAGPPPPRPPPPPPRPAAPRQTTPVSSIQPSQMAEARVKIPPADPTKEITGTRTEQRVKMNRMRLRIAQRLKDAQNVNAMLTTFNEIDMSNITEMRKTYGDAFTKKHGLKLGFMSPFVKASAYALQDLPVVNAVIDEQDVVYRDYVDISVAVATPKGLVVPVLRNVEQMSYADIERGMAALAVKARDGNLAVEDMDGGTFTISNGGVFGSLMGTPIINPPQSAILGMHGIFDRPVARNGQVVIRPMMYVALTYDHRLVDGREAVMFLRKIKACVEDPRNLLLNV</sequence>
<evidence type="ECO:0000256" key="14">
    <source>
        <dbReference type="SAM" id="MobiDB-lite"/>
    </source>
</evidence>
<evidence type="ECO:0000256" key="4">
    <source>
        <dbReference type="ARBA" id="ARBA00012945"/>
    </source>
</evidence>
<evidence type="ECO:0000256" key="12">
    <source>
        <dbReference type="ARBA" id="ARBA00032406"/>
    </source>
</evidence>
<dbReference type="Gene3D" id="2.40.50.100">
    <property type="match status" value="1"/>
</dbReference>
<gene>
    <name evidence="16" type="ORF">ODALV1_LOCUS15106</name>
</gene>
<keyword evidence="7" id="KW-0808">Transferase</keyword>
<feature type="domain" description="Lipoyl-binding" evidence="15">
    <location>
        <begin position="83"/>
        <end position="157"/>
    </location>
</feature>
<dbReference type="EMBL" id="CAXLJM020000046">
    <property type="protein sequence ID" value="CAL8111512.1"/>
    <property type="molecule type" value="Genomic_DNA"/>
</dbReference>
<keyword evidence="17" id="KW-1185">Reference proteome</keyword>
<evidence type="ECO:0000256" key="3">
    <source>
        <dbReference type="ARBA" id="ARBA00007317"/>
    </source>
</evidence>
<evidence type="ECO:0000256" key="7">
    <source>
        <dbReference type="ARBA" id="ARBA00022679"/>
    </source>
</evidence>
<dbReference type="NCBIfam" id="NF004309">
    <property type="entry name" value="PRK05704.1"/>
    <property type="match status" value="1"/>
</dbReference>
<comment type="caution">
    <text evidence="16">The sequence shown here is derived from an EMBL/GenBank/DDBJ whole genome shotgun (WGS) entry which is preliminary data.</text>
</comment>
<comment type="pathway">
    <text evidence="2">Amino-acid degradation; L-lysine degradation via saccharopine pathway; glutaryl-CoA from L-lysine: step 6/6.</text>
</comment>
<dbReference type="NCBIfam" id="TIGR01347">
    <property type="entry name" value="sucB"/>
    <property type="match status" value="1"/>
</dbReference>
<dbReference type="Pfam" id="PF00198">
    <property type="entry name" value="2-oxoacid_dh"/>
    <property type="match status" value="1"/>
</dbReference>